<proteinExistence type="predicted"/>
<evidence type="ECO:0000313" key="2">
    <source>
        <dbReference type="EMBL" id="MFC5888032.1"/>
    </source>
</evidence>
<gene>
    <name evidence="2" type="ORF">ACFP0N_23980</name>
</gene>
<accession>A0ABW1F0U3</accession>
<feature type="chain" id="PRO_5047501046" description="Secreted protein" evidence="1">
    <location>
        <begin position="28"/>
        <end position="161"/>
    </location>
</feature>
<keyword evidence="1" id="KW-0732">Signal</keyword>
<dbReference type="Proteomes" id="UP001596067">
    <property type="component" value="Unassembled WGS sequence"/>
</dbReference>
<keyword evidence="3" id="KW-1185">Reference proteome</keyword>
<dbReference type="RefSeq" id="WP_313767210.1">
    <property type="nucleotide sequence ID" value="NZ_BAAAVH010000031.1"/>
</dbReference>
<evidence type="ECO:0000256" key="1">
    <source>
        <dbReference type="SAM" id="SignalP"/>
    </source>
</evidence>
<organism evidence="2 3">
    <name type="scientific">Kitasatospora aburaviensis</name>
    <dbReference type="NCBI Taxonomy" id="67265"/>
    <lineage>
        <taxon>Bacteria</taxon>
        <taxon>Bacillati</taxon>
        <taxon>Actinomycetota</taxon>
        <taxon>Actinomycetes</taxon>
        <taxon>Kitasatosporales</taxon>
        <taxon>Streptomycetaceae</taxon>
        <taxon>Kitasatospora</taxon>
    </lineage>
</organism>
<comment type="caution">
    <text evidence="2">The sequence shown here is derived from an EMBL/GenBank/DDBJ whole genome shotgun (WGS) entry which is preliminary data.</text>
</comment>
<reference evidence="3" key="1">
    <citation type="journal article" date="2019" name="Int. J. Syst. Evol. Microbiol.">
        <title>The Global Catalogue of Microorganisms (GCM) 10K type strain sequencing project: providing services to taxonomists for standard genome sequencing and annotation.</title>
        <authorList>
            <consortium name="The Broad Institute Genomics Platform"/>
            <consortium name="The Broad Institute Genome Sequencing Center for Infectious Disease"/>
            <person name="Wu L."/>
            <person name="Ma J."/>
        </authorList>
    </citation>
    <scope>NUCLEOTIDE SEQUENCE [LARGE SCALE GENOMIC DNA]</scope>
    <source>
        <strain evidence="3">CGMCC 4.1469</strain>
    </source>
</reference>
<feature type="signal peptide" evidence="1">
    <location>
        <begin position="1"/>
        <end position="27"/>
    </location>
</feature>
<name>A0ABW1F0U3_9ACTN</name>
<protein>
    <recommendedName>
        <fullName evidence="4">Secreted protein</fullName>
    </recommendedName>
</protein>
<evidence type="ECO:0008006" key="4">
    <source>
        <dbReference type="Google" id="ProtNLM"/>
    </source>
</evidence>
<dbReference type="EMBL" id="JBHSOD010000034">
    <property type="protein sequence ID" value="MFC5888032.1"/>
    <property type="molecule type" value="Genomic_DNA"/>
</dbReference>
<sequence>MNNRARRWTVAAALAAATAFGASTLAAADTAPDDNAAAPPAVEDFAYPGTAPNPALKLVRGDGHINLVDCDTTTQIRVWSAAIPTPNNGPAVCFRVTGATGYLALELPGTFHITSLEHPVQASVTSDGITQSVDVPKDGSANVGVAIGQKPATLLELRVTG</sequence>
<evidence type="ECO:0000313" key="3">
    <source>
        <dbReference type="Proteomes" id="UP001596067"/>
    </source>
</evidence>